<keyword evidence="2" id="KW-0175">Coiled coil</keyword>
<dbReference type="Gene3D" id="3.60.40.10">
    <property type="entry name" value="PPM-type phosphatase domain"/>
    <property type="match status" value="1"/>
</dbReference>
<dbReference type="Proteomes" id="UP000005090">
    <property type="component" value="Chromosome"/>
</dbReference>
<feature type="coiled-coil region" evidence="2">
    <location>
        <begin position="91"/>
        <end position="160"/>
    </location>
</feature>
<dbReference type="InterPro" id="IPR000014">
    <property type="entry name" value="PAS"/>
</dbReference>
<accession>H8GL07</accession>
<dbReference type="InterPro" id="IPR001610">
    <property type="entry name" value="PAC"/>
</dbReference>
<evidence type="ECO:0000313" key="6">
    <source>
        <dbReference type="Proteomes" id="UP000005090"/>
    </source>
</evidence>
<dbReference type="SMART" id="SM00331">
    <property type="entry name" value="PP2C_SIG"/>
    <property type="match status" value="1"/>
</dbReference>
<dbReference type="NCBIfam" id="TIGR00229">
    <property type="entry name" value="sensory_box"/>
    <property type="match status" value="1"/>
</dbReference>
<protein>
    <submittedName>
        <fullName evidence="5">PAS domain S-box</fullName>
    </submittedName>
</protein>
<reference evidence="5 6" key="1">
    <citation type="journal article" date="2013" name="Genome Announc.">
        <title>Genome Sequence of the Obligate Gammaproteobacterial Methanotroph Methylomicrobium album Strain BG8.</title>
        <authorList>
            <person name="Kits K.D."/>
            <person name="Kalyuzhnaya M.G."/>
            <person name="Klotz M.G."/>
            <person name="Jetten M.S."/>
            <person name="Op den Camp H.J."/>
            <person name="Vuilleumier S."/>
            <person name="Bringel F."/>
            <person name="Dispirito A.A."/>
            <person name="Murrell J.C."/>
            <person name="Bruce D."/>
            <person name="Cheng J.F."/>
            <person name="Copeland A."/>
            <person name="Goodwin L."/>
            <person name="Hauser L."/>
            <person name="Lajus A."/>
            <person name="Land M.L."/>
            <person name="Lapidus A."/>
            <person name="Lucas S."/>
            <person name="Medigue C."/>
            <person name="Pitluck S."/>
            <person name="Woyke T."/>
            <person name="Zeytun A."/>
            <person name="Stein L.Y."/>
        </authorList>
    </citation>
    <scope>NUCLEOTIDE SEQUENCE [LARGE SCALE GENOMIC DNA]</scope>
    <source>
        <strain evidence="5 6">BG8</strain>
    </source>
</reference>
<proteinExistence type="predicted"/>
<evidence type="ECO:0000259" key="3">
    <source>
        <dbReference type="PROSITE" id="PS50112"/>
    </source>
</evidence>
<dbReference type="InterPro" id="IPR001932">
    <property type="entry name" value="PPM-type_phosphatase-like_dom"/>
</dbReference>
<dbReference type="InterPro" id="IPR036457">
    <property type="entry name" value="PPM-type-like_dom_sf"/>
</dbReference>
<dbReference type="PROSITE" id="PS50113">
    <property type="entry name" value="PAC"/>
    <property type="match status" value="1"/>
</dbReference>
<dbReference type="RefSeq" id="WP_005373115.1">
    <property type="nucleotide sequence ID" value="NZ_CM001475.1"/>
</dbReference>
<dbReference type="SUPFAM" id="SSF55785">
    <property type="entry name" value="PYP-like sensor domain (PAS domain)"/>
    <property type="match status" value="1"/>
</dbReference>
<dbReference type="PROSITE" id="PS50112">
    <property type="entry name" value="PAS"/>
    <property type="match status" value="1"/>
</dbReference>
<dbReference type="Pfam" id="PF13426">
    <property type="entry name" value="PAS_9"/>
    <property type="match status" value="1"/>
</dbReference>
<dbReference type="Pfam" id="PF07228">
    <property type="entry name" value="SpoIIE"/>
    <property type="match status" value="1"/>
</dbReference>
<dbReference type="SMART" id="SM00091">
    <property type="entry name" value="PAS"/>
    <property type="match status" value="1"/>
</dbReference>
<dbReference type="EMBL" id="CM001475">
    <property type="protein sequence ID" value="EIC30488.1"/>
    <property type="molecule type" value="Genomic_DNA"/>
</dbReference>
<evidence type="ECO:0000259" key="4">
    <source>
        <dbReference type="PROSITE" id="PS50113"/>
    </source>
</evidence>
<dbReference type="PANTHER" id="PTHR43156:SF2">
    <property type="entry name" value="STAGE II SPORULATION PROTEIN E"/>
    <property type="match status" value="1"/>
</dbReference>
<feature type="domain" description="PAS" evidence="3">
    <location>
        <begin position="166"/>
        <end position="233"/>
    </location>
</feature>
<gene>
    <name evidence="5" type="ORF">Metal_2796</name>
</gene>
<sequence length="538" mass="60665">MIDRVNEIIQIYTEELRAYLAEGGEARLERAYEIGRRAVESGLGVLDMEMIFREALESVLQRLSSPAEILRTVEIASEFWAESLAPFEMTHRGYREANHELRQLNQRLTNEIGERKRAEAALQKAHDELEQRVQQRTAELAEVNINLQAEIDERKRYEERLLLRDRAIEASSAGIIITDAKRKNHPIIYANPAFSQMTGYSREELIGLNPRILQGPETDPEAIETIRQAIREGKPCLTTLKNHRKNGTIFWNELFISPVYDSRGNLTHWIGVQTDVTQLRRAEEERHELELAKQIQLSLLPHSPLHVEGVVIAGYCLPATHVGGDYFDYFYGQDAIDIVIADVSGHSMGAALIMAETRSTLKAEALRTLHVHPESGMLEKDAGTGDILRILNALLYEDLSKAELFITMFYMKYNPATRKLSYANAGHNRPLLLPAGKTVCCELDADGIIFGVTKEIQFEEKSTLLNPGDLVLLYTDGITEAQNPKGEFFGTERLTRIFSTQGAKKPQEIINTIAKELQTFAESSSFADDVSMVVLKVL</sequence>
<dbReference type="PANTHER" id="PTHR43156">
    <property type="entry name" value="STAGE II SPORULATION PROTEIN E-RELATED"/>
    <property type="match status" value="1"/>
</dbReference>
<dbReference type="STRING" id="686340.Metal_2796"/>
<dbReference type="InterPro" id="IPR000700">
    <property type="entry name" value="PAS-assoc_C"/>
</dbReference>
<evidence type="ECO:0000313" key="5">
    <source>
        <dbReference type="EMBL" id="EIC30488.1"/>
    </source>
</evidence>
<keyword evidence="6" id="KW-1185">Reference proteome</keyword>
<evidence type="ECO:0000256" key="1">
    <source>
        <dbReference type="ARBA" id="ARBA00022801"/>
    </source>
</evidence>
<evidence type="ECO:0000256" key="2">
    <source>
        <dbReference type="SAM" id="Coils"/>
    </source>
</evidence>
<dbReference type="GO" id="GO:0016791">
    <property type="term" value="F:phosphatase activity"/>
    <property type="evidence" value="ECO:0007669"/>
    <property type="project" value="TreeGrafter"/>
</dbReference>
<feature type="domain" description="PAC" evidence="4">
    <location>
        <begin position="234"/>
        <end position="288"/>
    </location>
</feature>
<dbReference type="eggNOG" id="COG2208">
    <property type="taxonomic scope" value="Bacteria"/>
</dbReference>
<dbReference type="eggNOG" id="COG2202">
    <property type="taxonomic scope" value="Bacteria"/>
</dbReference>
<organism evidence="5 6">
    <name type="scientific">Methylomicrobium album BG8</name>
    <dbReference type="NCBI Taxonomy" id="686340"/>
    <lineage>
        <taxon>Bacteria</taxon>
        <taxon>Pseudomonadati</taxon>
        <taxon>Pseudomonadota</taxon>
        <taxon>Gammaproteobacteria</taxon>
        <taxon>Methylococcales</taxon>
        <taxon>Methylococcaceae</taxon>
        <taxon>Methylomicrobium</taxon>
    </lineage>
</organism>
<dbReference type="InterPro" id="IPR035965">
    <property type="entry name" value="PAS-like_dom_sf"/>
</dbReference>
<dbReference type="HOGENOM" id="CLU_027636_0_0_6"/>
<dbReference type="SUPFAM" id="SSF81606">
    <property type="entry name" value="PP2C-like"/>
    <property type="match status" value="1"/>
</dbReference>
<dbReference type="CDD" id="cd00130">
    <property type="entry name" value="PAS"/>
    <property type="match status" value="1"/>
</dbReference>
<dbReference type="InterPro" id="IPR052016">
    <property type="entry name" value="Bact_Sigma-Reg"/>
</dbReference>
<keyword evidence="1" id="KW-0378">Hydrolase</keyword>
<dbReference type="AlphaFoldDB" id="H8GL07"/>
<dbReference type="Gene3D" id="3.30.450.20">
    <property type="entry name" value="PAS domain"/>
    <property type="match status" value="1"/>
</dbReference>
<dbReference type="Gene3D" id="1.10.1240.30">
    <property type="entry name" value="KaiA/RbsU domain"/>
    <property type="match status" value="1"/>
</dbReference>
<name>H8GL07_METAL</name>
<dbReference type="SMART" id="SM00086">
    <property type="entry name" value="PAC"/>
    <property type="match status" value="1"/>
</dbReference>
<dbReference type="InterPro" id="IPR017944">
    <property type="entry name" value="KaiA/RbsU_helical_domain_sf"/>
</dbReference>